<comment type="caution">
    <text evidence="8">The sequence shown here is derived from an EMBL/GenBank/DDBJ whole genome shotgun (WGS) entry which is preliminary data.</text>
</comment>
<feature type="coiled-coil region" evidence="5">
    <location>
        <begin position="238"/>
        <end position="265"/>
    </location>
</feature>
<evidence type="ECO:0000256" key="5">
    <source>
        <dbReference type="SAM" id="Coils"/>
    </source>
</evidence>
<name>A0AAP8KD76_STRMC</name>
<dbReference type="Pfam" id="PF18652">
    <property type="entry name" value="Adhesin_P1_N"/>
    <property type="match status" value="1"/>
</dbReference>
<reference evidence="8 9" key="1">
    <citation type="submission" date="2017-10" db="EMBL/GenBank/DDBJ databases">
        <title>Whole-genome sequence of three Streptococcus macedonicus strains isolated from Italian cheeses of the Veneto region.</title>
        <authorList>
            <person name="Treu L."/>
            <person name="De Diego-Diaz B."/>
            <person name="Papadimitriou K."/>
            <person name="Tsakalidou E."/>
            <person name="Corich V."/>
            <person name="Giacomini A."/>
        </authorList>
    </citation>
    <scope>NUCLEOTIDE SEQUENCE [LARGE SCALE GENOMIC DNA]</scope>
    <source>
        <strain evidence="8 9">19AS</strain>
    </source>
</reference>
<dbReference type="RefSeq" id="WP_099421039.1">
    <property type="nucleotide sequence ID" value="NZ_PEBN01000008.1"/>
</dbReference>
<keyword evidence="6" id="KW-0472">Membrane</keyword>
<evidence type="ECO:0000259" key="7">
    <source>
        <dbReference type="PROSITE" id="PS50847"/>
    </source>
</evidence>
<protein>
    <recommendedName>
        <fullName evidence="7">Gram-positive cocci surface proteins LPxTG domain-containing protein</fullName>
    </recommendedName>
</protein>
<dbReference type="AlphaFoldDB" id="A0AAP8KD76"/>
<organism evidence="8 9">
    <name type="scientific">Streptococcus macedonicus</name>
    <name type="common">Streptococcus gallolyticus macedonicus</name>
    <dbReference type="NCBI Taxonomy" id="59310"/>
    <lineage>
        <taxon>Bacteria</taxon>
        <taxon>Bacillati</taxon>
        <taxon>Bacillota</taxon>
        <taxon>Bacilli</taxon>
        <taxon>Lactobacillales</taxon>
        <taxon>Streptococcaceae</taxon>
        <taxon>Streptococcus</taxon>
    </lineage>
</organism>
<accession>A0AAP8KD76</accession>
<keyword evidence="2" id="KW-0964">Secreted</keyword>
<evidence type="ECO:0000313" key="9">
    <source>
        <dbReference type="Proteomes" id="UP000221763"/>
    </source>
</evidence>
<evidence type="ECO:0000256" key="1">
    <source>
        <dbReference type="ARBA" id="ARBA00022512"/>
    </source>
</evidence>
<sequence length="724" mass="76610">MKQKEILNGHGFFRKSKAYGLVCGIALGLAFLGGQVSADEITTTSSVAPVTEVTTTSSVAATEEVANTNINTVEAMHTDVTENTTDVAIDNSSVESAVTNAENAGVEVSNSGINDYGVATTTDELTEAETAIKADQENQVKNLTEVTEKQNANNDAYNELKDTVDENNGFVEDAKSQFENAGVGNLTIEDDKSTLTNGSAEANIEANKTAEATLEANRTALSNYLKAVENYNLVKSQNNVSKQAIEEAKQKLQSARQEVLSLADSTSSFDDSYFKLTENTTIITPDYVSYDGLTGEALKEAISKNQSLYEEAVAHAIEVANESKNSLSEAIEDYNNKTYVVVNKTSEESGIVWTDNTTVEAVTGAEKVSGGRYVDSSLGFEDESIESAAKFAISGVVAGGGAVENTDAKFDNIFYIGTGGTLLVKNTSNGDVSITFSNIDSSTFANYVAIWGDNNGGIAWGLFNLYSGSGSAGSSVESGGAGEGSTSGNMVGLVRAYDFTITTTGNVADFTFNDIDNLQDVAFSGNSLDNSTVHIGANITDKTNGVYSAGAGDVSEGSLGVLGSNGIHVAYTEIGAKTITGRHTTYSTTNGIQGTASIVAGIFGLESIREHETVSYKPIDLTISLEDVKLPQEVVLNEPSLHLVTLATPVNQILKAEYHDYALKEYVAPETPTPTVVEEVPVVQSNILPMTGDETTPLNIIVSAFGALMFMLGIFGIRRKKEDK</sequence>
<dbReference type="PROSITE" id="PS50847">
    <property type="entry name" value="GRAM_POS_ANCHORING"/>
    <property type="match status" value="1"/>
</dbReference>
<keyword evidence="1" id="KW-0134">Cell wall</keyword>
<dbReference type="NCBIfam" id="TIGR03726">
    <property type="entry name" value="strep_RK_lipo"/>
    <property type="match status" value="1"/>
</dbReference>
<proteinExistence type="predicted"/>
<dbReference type="EMBL" id="PEBN01000008">
    <property type="protein sequence ID" value="PHV58711.1"/>
    <property type="molecule type" value="Genomic_DNA"/>
</dbReference>
<evidence type="ECO:0000256" key="2">
    <source>
        <dbReference type="ARBA" id="ARBA00022525"/>
    </source>
</evidence>
<evidence type="ECO:0000256" key="6">
    <source>
        <dbReference type="SAM" id="Phobius"/>
    </source>
</evidence>
<dbReference type="Proteomes" id="UP000221763">
    <property type="component" value="Unassembled WGS sequence"/>
</dbReference>
<evidence type="ECO:0000256" key="4">
    <source>
        <dbReference type="ARBA" id="ARBA00023088"/>
    </source>
</evidence>
<dbReference type="InterPro" id="IPR021197">
    <property type="entry name" value="Cross-wall-target_lipo_motif"/>
</dbReference>
<keyword evidence="5" id="KW-0175">Coiled coil</keyword>
<dbReference type="InterPro" id="IPR041324">
    <property type="entry name" value="AgI/II_N"/>
</dbReference>
<evidence type="ECO:0000313" key="8">
    <source>
        <dbReference type="EMBL" id="PHV58711.1"/>
    </source>
</evidence>
<keyword evidence="6" id="KW-1133">Transmembrane helix</keyword>
<keyword evidence="4" id="KW-0572">Peptidoglycan-anchor</keyword>
<dbReference type="InterPro" id="IPR019931">
    <property type="entry name" value="LPXTG_anchor"/>
</dbReference>
<gene>
    <name evidence="8" type="ORF">CS009_01510</name>
</gene>
<keyword evidence="6" id="KW-0812">Transmembrane</keyword>
<feature type="domain" description="Gram-positive cocci surface proteins LPxTG" evidence="7">
    <location>
        <begin position="688"/>
        <end position="724"/>
    </location>
</feature>
<feature type="transmembrane region" description="Helical" evidence="6">
    <location>
        <begin position="698"/>
        <end position="717"/>
    </location>
</feature>
<keyword evidence="3" id="KW-0732">Signal</keyword>
<dbReference type="NCBIfam" id="TIGR01167">
    <property type="entry name" value="LPXTG_anchor"/>
    <property type="match status" value="1"/>
</dbReference>
<evidence type="ECO:0000256" key="3">
    <source>
        <dbReference type="ARBA" id="ARBA00022729"/>
    </source>
</evidence>